<proteinExistence type="predicted"/>
<gene>
    <name evidence="1" type="ORF">FM111_02135</name>
</gene>
<dbReference type="OrthoDB" id="7596520at2"/>
<dbReference type="AlphaFoldDB" id="A0A1R4F273"/>
<evidence type="ECO:0000313" key="1">
    <source>
        <dbReference type="EMBL" id="SJM49922.1"/>
    </source>
</evidence>
<name>A0A1R4F273_BREDI</name>
<organism evidence="1 2">
    <name type="scientific">Brevundimonas diminuta 3F5N</name>
    <dbReference type="NCBI Taxonomy" id="1255603"/>
    <lineage>
        <taxon>Bacteria</taxon>
        <taxon>Pseudomonadati</taxon>
        <taxon>Pseudomonadota</taxon>
        <taxon>Alphaproteobacteria</taxon>
        <taxon>Caulobacterales</taxon>
        <taxon>Caulobacteraceae</taxon>
        <taxon>Brevundimonas</taxon>
    </lineage>
</organism>
<dbReference type="Proteomes" id="UP000195766">
    <property type="component" value="Unassembled WGS sequence"/>
</dbReference>
<protein>
    <submittedName>
        <fullName evidence="1">Uncharacterized protein</fullName>
    </submittedName>
</protein>
<accession>A0A1R4F273</accession>
<dbReference type="EMBL" id="FUIE01000015">
    <property type="protein sequence ID" value="SJM49922.1"/>
    <property type="molecule type" value="Genomic_DNA"/>
</dbReference>
<dbReference type="RefSeq" id="WP_087139108.1">
    <property type="nucleotide sequence ID" value="NZ_FUIE01000015.1"/>
</dbReference>
<reference evidence="1 2" key="1">
    <citation type="submission" date="2017-02" db="EMBL/GenBank/DDBJ databases">
        <authorList>
            <person name="Peterson S.W."/>
        </authorList>
    </citation>
    <scope>NUCLEOTIDE SEQUENCE [LARGE SCALE GENOMIC DNA]</scope>
    <source>
        <strain evidence="1 2">3F5N</strain>
    </source>
</reference>
<evidence type="ECO:0000313" key="2">
    <source>
        <dbReference type="Proteomes" id="UP000195766"/>
    </source>
</evidence>
<sequence length="90" mass="10242">MAREIKAVVVMHYDETGWLDVKIADPDGNVVVLTVDDRVPADRVYEHTIREDPADVLAIAPRPWGHKDDERGQSLETRLHHLEHGLKVVK</sequence>